<protein>
    <submittedName>
        <fullName evidence="1">Uncharacterized protein</fullName>
    </submittedName>
</protein>
<name>A0ABX6VW50_STRMQ</name>
<gene>
    <name evidence="1" type="ORF">I1A49_00260</name>
</gene>
<dbReference type="PANTHER" id="PTHR43205">
    <property type="entry name" value="PROSTAGLANDIN REDUCTASE"/>
    <property type="match status" value="1"/>
</dbReference>
<dbReference type="Gene3D" id="3.90.180.10">
    <property type="entry name" value="Medium-chain alcohol dehydrogenases, catalytic domain"/>
    <property type="match status" value="1"/>
</dbReference>
<sequence length="182" mass="19556">MFDATIALLNDHASIALCGLIDGYNLPHRPPGPSNFGMLLTKHVTTQGFIVLDHMNRAHEAEEHLASLIRDKEIDPLYTVVPGFEHLPRTFVQTFTHSRHPGKLVVDVTQSRYRDQCGQGVLDVRSGEAAVAGSARAAGADVLEGSGPDAGPDRVALLPVFGLSRVHVTCSLSQSTAKADVR</sequence>
<dbReference type="SUPFAM" id="SSF51735">
    <property type="entry name" value="NAD(P)-binding Rossmann-fold domains"/>
    <property type="match status" value="1"/>
</dbReference>
<dbReference type="EMBL" id="CP065050">
    <property type="protein sequence ID" value="QPI53592.1"/>
    <property type="molecule type" value="Genomic_DNA"/>
</dbReference>
<dbReference type="InterPro" id="IPR036291">
    <property type="entry name" value="NAD(P)-bd_dom_sf"/>
</dbReference>
<dbReference type="Proteomes" id="UP000663421">
    <property type="component" value="Chromosome"/>
</dbReference>
<dbReference type="InterPro" id="IPR045010">
    <property type="entry name" value="MDR_fam"/>
</dbReference>
<evidence type="ECO:0000313" key="2">
    <source>
        <dbReference type="Proteomes" id="UP000663421"/>
    </source>
</evidence>
<evidence type="ECO:0000313" key="1">
    <source>
        <dbReference type="EMBL" id="QPI53592.1"/>
    </source>
</evidence>
<dbReference type="PANTHER" id="PTHR43205:SF7">
    <property type="entry name" value="PROSTAGLANDIN REDUCTASE 1"/>
    <property type="match status" value="1"/>
</dbReference>
<reference evidence="1 2" key="1">
    <citation type="submission" date="2020-11" db="EMBL/GenBank/DDBJ databases">
        <title>Complete genome sequence unveiled secondary metabolic potentials in Streptomyces solisilvae HNM0141.</title>
        <authorList>
            <person name="Huang X."/>
        </authorList>
    </citation>
    <scope>NUCLEOTIDE SEQUENCE [LARGE SCALE GENOMIC DNA]</scope>
    <source>
        <strain evidence="1 2">HNM0141</strain>
    </source>
</reference>
<proteinExistence type="predicted"/>
<keyword evidence="2" id="KW-1185">Reference proteome</keyword>
<accession>A0ABX6VW50</accession>
<dbReference type="Gene3D" id="3.40.50.720">
    <property type="entry name" value="NAD(P)-binding Rossmann-like Domain"/>
    <property type="match status" value="1"/>
</dbReference>
<organism evidence="1 2">
    <name type="scientific">Streptomyces malaysiensis</name>
    <dbReference type="NCBI Taxonomy" id="92644"/>
    <lineage>
        <taxon>Bacteria</taxon>
        <taxon>Bacillati</taxon>
        <taxon>Actinomycetota</taxon>
        <taxon>Actinomycetes</taxon>
        <taxon>Kitasatosporales</taxon>
        <taxon>Streptomycetaceae</taxon>
        <taxon>Streptomyces</taxon>
        <taxon>Streptomyces violaceusniger group</taxon>
    </lineage>
</organism>